<dbReference type="InterPro" id="IPR041382">
    <property type="entry name" value="SH3_16"/>
</dbReference>
<dbReference type="AlphaFoldDB" id="A0A0B1Q2J3"/>
<evidence type="ECO:0000259" key="5">
    <source>
        <dbReference type="PROSITE" id="PS51935"/>
    </source>
</evidence>
<dbReference type="Gene3D" id="2.30.30.40">
    <property type="entry name" value="SH3 Domains"/>
    <property type="match status" value="1"/>
</dbReference>
<dbReference type="STRING" id="370622.LA66_08445"/>
<evidence type="ECO:0000256" key="1">
    <source>
        <dbReference type="ARBA" id="ARBA00007074"/>
    </source>
</evidence>
<dbReference type="SUPFAM" id="SSF54001">
    <property type="entry name" value="Cysteine proteinases"/>
    <property type="match status" value="1"/>
</dbReference>
<evidence type="ECO:0000256" key="4">
    <source>
        <dbReference type="ARBA" id="ARBA00022807"/>
    </source>
</evidence>
<dbReference type="GO" id="GO:0008234">
    <property type="term" value="F:cysteine-type peptidase activity"/>
    <property type="evidence" value="ECO:0007669"/>
    <property type="project" value="UniProtKB-KW"/>
</dbReference>
<keyword evidence="3" id="KW-0378">Hydrolase</keyword>
<evidence type="ECO:0000256" key="3">
    <source>
        <dbReference type="ARBA" id="ARBA00022801"/>
    </source>
</evidence>
<dbReference type="Proteomes" id="UP000030826">
    <property type="component" value="Unassembled WGS sequence"/>
</dbReference>
<dbReference type="InterPro" id="IPR038765">
    <property type="entry name" value="Papain-like_cys_pep_sf"/>
</dbReference>
<comment type="caution">
    <text evidence="6">The sequence shown here is derived from an EMBL/GenBank/DDBJ whole genome shotgun (WGS) entry which is preliminary data.</text>
</comment>
<keyword evidence="2" id="KW-0645">Protease</keyword>
<dbReference type="GO" id="GO:0006508">
    <property type="term" value="P:proteolysis"/>
    <property type="evidence" value="ECO:0007669"/>
    <property type="project" value="UniProtKB-KW"/>
</dbReference>
<dbReference type="InterPro" id="IPR000064">
    <property type="entry name" value="NLP_P60_dom"/>
</dbReference>
<dbReference type="Pfam" id="PF00877">
    <property type="entry name" value="NLPC_P60"/>
    <property type="match status" value="1"/>
</dbReference>
<name>A0A0B1Q2J3_9HYPH</name>
<proteinExistence type="inferred from homology"/>
<dbReference type="PANTHER" id="PTHR47359">
    <property type="entry name" value="PEPTIDOGLYCAN DL-ENDOPEPTIDASE CWLO"/>
    <property type="match status" value="1"/>
</dbReference>
<gene>
    <name evidence="6" type="ORF">LA66_08445</name>
</gene>
<accession>A0A0B1Q2J3</accession>
<evidence type="ECO:0000313" key="6">
    <source>
        <dbReference type="EMBL" id="KHJ54614.1"/>
    </source>
</evidence>
<keyword evidence="4" id="KW-0788">Thiol protease</keyword>
<dbReference type="Pfam" id="PF18348">
    <property type="entry name" value="SH3_16"/>
    <property type="match status" value="1"/>
</dbReference>
<comment type="similarity">
    <text evidence="1">Belongs to the peptidase C40 family.</text>
</comment>
<dbReference type="EMBL" id="JRFJ01000002">
    <property type="protein sequence ID" value="KHJ54614.1"/>
    <property type="molecule type" value="Genomic_DNA"/>
</dbReference>
<dbReference type="InterPro" id="IPR051794">
    <property type="entry name" value="PG_Endopeptidase_C40"/>
</dbReference>
<dbReference type="PANTHER" id="PTHR47359:SF3">
    <property type="entry name" value="NLP_P60 DOMAIN-CONTAINING PROTEIN-RELATED"/>
    <property type="match status" value="1"/>
</dbReference>
<evidence type="ECO:0000313" key="7">
    <source>
        <dbReference type="Proteomes" id="UP000030826"/>
    </source>
</evidence>
<dbReference type="Gene3D" id="3.90.1720.10">
    <property type="entry name" value="endopeptidase domain like (from Nostoc punctiforme)"/>
    <property type="match status" value="1"/>
</dbReference>
<feature type="domain" description="NlpC/P60" evidence="5">
    <location>
        <begin position="162"/>
        <end position="285"/>
    </location>
</feature>
<protein>
    <submittedName>
        <fullName evidence="6">Peptidase P60</fullName>
    </submittedName>
</protein>
<organism evidence="6 7">
    <name type="scientific">Aureimonas altamirensis</name>
    <dbReference type="NCBI Taxonomy" id="370622"/>
    <lineage>
        <taxon>Bacteria</taxon>
        <taxon>Pseudomonadati</taxon>
        <taxon>Pseudomonadota</taxon>
        <taxon>Alphaproteobacteria</taxon>
        <taxon>Hyphomicrobiales</taxon>
        <taxon>Aurantimonadaceae</taxon>
        <taxon>Aureimonas</taxon>
    </lineage>
</organism>
<evidence type="ECO:0000256" key="2">
    <source>
        <dbReference type="ARBA" id="ARBA00022670"/>
    </source>
</evidence>
<dbReference type="RefSeq" id="WP_039191349.1">
    <property type="nucleotide sequence ID" value="NZ_JRFJ01000002.1"/>
</dbReference>
<reference evidence="6 7" key="1">
    <citation type="submission" date="2014-09" db="EMBL/GenBank/DDBJ databases">
        <title>Isolation and characterization of Aurantimonas altamirensis ON-56566 from clinical sample following a dog bite.</title>
        <authorList>
            <person name="Eshaghi A."/>
            <person name="Li A."/>
            <person name="Shahinas D."/>
            <person name="Bahn P."/>
            <person name="Kus J.V."/>
            <person name="Patel S.N."/>
        </authorList>
    </citation>
    <scope>NUCLEOTIDE SEQUENCE [LARGE SCALE GENOMIC DNA]</scope>
    <source>
        <strain evidence="6 7">ON-56566</strain>
    </source>
</reference>
<sequence length="287" mass="30073">MTLDRRRNAVRPDLADARLKGQVDAERFVDGRPARVATPLAPLRRRPASDAPLETEALCGEALTVFEDAGEGWMWVQLASDGYVGWMPSEAVAFGAAAPTHIVHVPRTLVFPGPDIKRPPLYGLTMGAGIVAAGTAEDANATYVLVEPFGAVVSHHCRPAADAAAADFVGVAEGLMNVPYLWGGKSALGIDCSGLVQLAAGMAGLALPRDTDMQEAEAGAPLAPGAALQRGDLIFWKGHVGIMRDARTLLHANAHHMMVASEPLAQAEARAAAKGSPVTSRRRLAIG</sequence>
<dbReference type="PROSITE" id="PS51935">
    <property type="entry name" value="NLPC_P60"/>
    <property type="match status" value="1"/>
</dbReference>
<dbReference type="SUPFAM" id="SSF82057">
    <property type="entry name" value="Prokaryotic SH3-related domain"/>
    <property type="match status" value="1"/>
</dbReference>